<dbReference type="EMBL" id="JAUESC010000383">
    <property type="protein sequence ID" value="KAK0585348.1"/>
    <property type="molecule type" value="Genomic_DNA"/>
</dbReference>
<evidence type="ECO:0000313" key="2">
    <source>
        <dbReference type="Proteomes" id="UP001168877"/>
    </source>
</evidence>
<reference evidence="1" key="2">
    <citation type="submission" date="2023-06" db="EMBL/GenBank/DDBJ databases">
        <authorList>
            <person name="Swenson N.G."/>
            <person name="Wegrzyn J.L."/>
            <person name="Mcevoy S.L."/>
        </authorList>
    </citation>
    <scope>NUCLEOTIDE SEQUENCE</scope>
    <source>
        <strain evidence="1">NS2018</strain>
        <tissue evidence="1">Leaf</tissue>
    </source>
</reference>
<evidence type="ECO:0000313" key="1">
    <source>
        <dbReference type="EMBL" id="KAK0585348.1"/>
    </source>
</evidence>
<name>A0AA39S4K1_ACESA</name>
<proteinExistence type="predicted"/>
<accession>A0AA39S4K1</accession>
<protein>
    <submittedName>
        <fullName evidence="1">Uncharacterized protein</fullName>
    </submittedName>
</protein>
<organism evidence="1 2">
    <name type="scientific">Acer saccharum</name>
    <name type="common">Sugar maple</name>
    <dbReference type="NCBI Taxonomy" id="4024"/>
    <lineage>
        <taxon>Eukaryota</taxon>
        <taxon>Viridiplantae</taxon>
        <taxon>Streptophyta</taxon>
        <taxon>Embryophyta</taxon>
        <taxon>Tracheophyta</taxon>
        <taxon>Spermatophyta</taxon>
        <taxon>Magnoliopsida</taxon>
        <taxon>eudicotyledons</taxon>
        <taxon>Gunneridae</taxon>
        <taxon>Pentapetalae</taxon>
        <taxon>rosids</taxon>
        <taxon>malvids</taxon>
        <taxon>Sapindales</taxon>
        <taxon>Sapindaceae</taxon>
        <taxon>Hippocastanoideae</taxon>
        <taxon>Acereae</taxon>
        <taxon>Acer</taxon>
    </lineage>
</organism>
<dbReference type="Proteomes" id="UP001168877">
    <property type="component" value="Unassembled WGS sequence"/>
</dbReference>
<reference evidence="1" key="1">
    <citation type="journal article" date="2022" name="Plant J.">
        <title>Strategies of tolerance reflected in two North American maple genomes.</title>
        <authorList>
            <person name="McEvoy S.L."/>
            <person name="Sezen U.U."/>
            <person name="Trouern-Trend A."/>
            <person name="McMahon S.M."/>
            <person name="Schaberg P.G."/>
            <person name="Yang J."/>
            <person name="Wegrzyn J.L."/>
            <person name="Swenson N.G."/>
        </authorList>
    </citation>
    <scope>NUCLEOTIDE SEQUENCE</scope>
    <source>
        <strain evidence="1">NS2018</strain>
    </source>
</reference>
<comment type="caution">
    <text evidence="1">The sequence shown here is derived from an EMBL/GenBank/DDBJ whole genome shotgun (WGS) entry which is preliminary data.</text>
</comment>
<gene>
    <name evidence="1" type="ORF">LWI29_027214</name>
</gene>
<keyword evidence="2" id="KW-1185">Reference proteome</keyword>
<sequence>MEQISGEMKLAGDLRITVQLLHAIERQSRLKVEDDGRLKVDDDGIGRLMMMIQIGPIVREANIASKDNLDQMS</sequence>
<dbReference type="AlphaFoldDB" id="A0AA39S4K1"/>